<dbReference type="OrthoDB" id="191037at2759"/>
<reference evidence="3" key="1">
    <citation type="submission" date="2011-07" db="EMBL/GenBank/DDBJ databases">
        <authorList>
            <consortium name="Caenorhabditis brenneri Sequencing and Analysis Consortium"/>
            <person name="Wilson R.K."/>
        </authorList>
    </citation>
    <scope>NUCLEOTIDE SEQUENCE [LARGE SCALE GENOMIC DNA]</scope>
    <source>
        <strain evidence="3">PB2801</strain>
    </source>
</reference>
<dbReference type="PANTHER" id="PTHR23020:SF17">
    <property type="entry name" value="CHK KINASE-LIKE DOMAIN-CONTAINING PROTEIN"/>
    <property type="match status" value="1"/>
</dbReference>
<dbReference type="EMBL" id="GL379809">
    <property type="protein sequence ID" value="EGT42597.1"/>
    <property type="molecule type" value="Genomic_DNA"/>
</dbReference>
<dbReference type="InterPro" id="IPR011009">
    <property type="entry name" value="Kinase-like_dom_sf"/>
</dbReference>
<gene>
    <name evidence="2" type="ORF">CAEBREN_11159</name>
</gene>
<dbReference type="Pfam" id="PF07914">
    <property type="entry name" value="DUF1679"/>
    <property type="match status" value="1"/>
</dbReference>
<protein>
    <recommendedName>
        <fullName evidence="1">CHK kinase-like domain-containing protein</fullName>
    </recommendedName>
</protein>
<dbReference type="SUPFAM" id="SSF56112">
    <property type="entry name" value="Protein kinase-like (PK-like)"/>
    <property type="match status" value="1"/>
</dbReference>
<dbReference type="eggNOG" id="ENOG502TFP9">
    <property type="taxonomic scope" value="Eukaryota"/>
</dbReference>
<evidence type="ECO:0000313" key="2">
    <source>
        <dbReference type="EMBL" id="EGT42597.1"/>
    </source>
</evidence>
<dbReference type="InterPro" id="IPR012877">
    <property type="entry name" value="Dhs-27"/>
</dbReference>
<dbReference type="SMART" id="SM00587">
    <property type="entry name" value="CHK"/>
    <property type="match status" value="1"/>
</dbReference>
<dbReference type="PANTHER" id="PTHR23020">
    <property type="entry name" value="UNCHARACTERIZED NUCLEAR HORMONE RECEPTOR-RELATED"/>
    <property type="match status" value="1"/>
</dbReference>
<evidence type="ECO:0000259" key="1">
    <source>
        <dbReference type="SMART" id="SM00587"/>
    </source>
</evidence>
<proteinExistence type="predicted"/>
<feature type="domain" description="CHK kinase-like" evidence="1">
    <location>
        <begin position="150"/>
        <end position="344"/>
    </location>
</feature>
<dbReference type="AlphaFoldDB" id="G0MRZ3"/>
<keyword evidence="3" id="KW-1185">Reference proteome</keyword>
<organism evidence="3">
    <name type="scientific">Caenorhabditis brenneri</name>
    <name type="common">Nematode worm</name>
    <dbReference type="NCBI Taxonomy" id="135651"/>
    <lineage>
        <taxon>Eukaryota</taxon>
        <taxon>Metazoa</taxon>
        <taxon>Ecdysozoa</taxon>
        <taxon>Nematoda</taxon>
        <taxon>Chromadorea</taxon>
        <taxon>Rhabditida</taxon>
        <taxon>Rhabditina</taxon>
        <taxon>Rhabditomorpha</taxon>
        <taxon>Rhabditoidea</taxon>
        <taxon>Rhabditidae</taxon>
        <taxon>Peloderinae</taxon>
        <taxon>Caenorhabditis</taxon>
    </lineage>
</organism>
<dbReference type="Gene3D" id="3.90.1200.10">
    <property type="match status" value="1"/>
</dbReference>
<dbReference type="InParanoid" id="G0MRZ3"/>
<dbReference type="InterPro" id="IPR052961">
    <property type="entry name" value="Oxido-Kinase-like_Enzymes"/>
</dbReference>
<dbReference type="Proteomes" id="UP000008068">
    <property type="component" value="Unassembled WGS sequence"/>
</dbReference>
<accession>G0MRZ3</accession>
<dbReference type="FunCoup" id="G0MRZ3">
    <property type="interactions" value="6"/>
</dbReference>
<dbReference type="HOGENOM" id="CLU_038410_1_0_1"/>
<name>G0MRZ3_CAEBE</name>
<evidence type="ECO:0000313" key="3">
    <source>
        <dbReference type="Proteomes" id="UP000008068"/>
    </source>
</evidence>
<dbReference type="OMA" id="WHDVEME"/>
<sequence length="416" mass="47372">MSLHVPADGLLQTHVTWNDVEMDLQRVLGTKAKFGANREIKDIGDMKGFMSKVAMIQADWEIPSDETARNLPDRVAVKMSSELALYNFSTLVGKDEWDEEKIMSMTELVKKFHNREVDIYRIIEREQPNCPTVNVLALEEFTKLSPLKAYIISEFIPNLHHIGMHETIPLDDIWGVVDGTAAFSAMGESMSEEEKQKSTGGQIYIEEAVKYFFDDQSPDDMRKNLVSLLGVAFEDKVEEAMDIFDLYCGSPVIQKNYSRVSEFLGHKPVLMHSDIWPYNLLFSRNSENKLEFKALIDFQTASLSSPGLDVACLMVTCLSKTDRRSSQSALLDRYYSSFCNSLKHQNSIPYTREQLEDSFNLCFPAAVILMLPFIISFSMKLGDNIPDESQDKIAGLIEDLVTVHKLNVEKFPRFFH</sequence>
<dbReference type="InterPro" id="IPR015897">
    <property type="entry name" value="CHK_kinase-like"/>
</dbReference>